<comment type="caution">
    <text evidence="2">The sequence shown here is derived from an EMBL/GenBank/DDBJ whole genome shotgun (WGS) entry which is preliminary data.</text>
</comment>
<dbReference type="EMBL" id="JANPWB010000007">
    <property type="protein sequence ID" value="KAJ1173853.1"/>
    <property type="molecule type" value="Genomic_DNA"/>
</dbReference>
<feature type="region of interest" description="Disordered" evidence="1">
    <location>
        <begin position="1"/>
        <end position="102"/>
    </location>
</feature>
<evidence type="ECO:0000256" key="1">
    <source>
        <dbReference type="SAM" id="MobiDB-lite"/>
    </source>
</evidence>
<keyword evidence="3" id="KW-1185">Reference proteome</keyword>
<dbReference type="AlphaFoldDB" id="A0AAV7TBA8"/>
<accession>A0AAV7TBA8</accession>
<evidence type="ECO:0000313" key="3">
    <source>
        <dbReference type="Proteomes" id="UP001066276"/>
    </source>
</evidence>
<proteinExistence type="predicted"/>
<reference evidence="2" key="1">
    <citation type="journal article" date="2022" name="bioRxiv">
        <title>Sequencing and chromosome-scale assembly of the giantPleurodeles waltlgenome.</title>
        <authorList>
            <person name="Brown T."/>
            <person name="Elewa A."/>
            <person name="Iarovenko S."/>
            <person name="Subramanian E."/>
            <person name="Araus A.J."/>
            <person name="Petzold A."/>
            <person name="Susuki M."/>
            <person name="Suzuki K.-i.T."/>
            <person name="Hayashi T."/>
            <person name="Toyoda A."/>
            <person name="Oliveira C."/>
            <person name="Osipova E."/>
            <person name="Leigh N.D."/>
            <person name="Simon A."/>
            <person name="Yun M.H."/>
        </authorList>
    </citation>
    <scope>NUCLEOTIDE SEQUENCE</scope>
    <source>
        <strain evidence="2">20211129_DDA</strain>
        <tissue evidence="2">Liver</tissue>
    </source>
</reference>
<organism evidence="2 3">
    <name type="scientific">Pleurodeles waltl</name>
    <name type="common">Iberian ribbed newt</name>
    <dbReference type="NCBI Taxonomy" id="8319"/>
    <lineage>
        <taxon>Eukaryota</taxon>
        <taxon>Metazoa</taxon>
        <taxon>Chordata</taxon>
        <taxon>Craniata</taxon>
        <taxon>Vertebrata</taxon>
        <taxon>Euteleostomi</taxon>
        <taxon>Amphibia</taxon>
        <taxon>Batrachia</taxon>
        <taxon>Caudata</taxon>
        <taxon>Salamandroidea</taxon>
        <taxon>Salamandridae</taxon>
        <taxon>Pleurodelinae</taxon>
        <taxon>Pleurodeles</taxon>
    </lineage>
</organism>
<dbReference type="Proteomes" id="UP001066276">
    <property type="component" value="Chromosome 4_1"/>
</dbReference>
<evidence type="ECO:0000313" key="2">
    <source>
        <dbReference type="EMBL" id="KAJ1173853.1"/>
    </source>
</evidence>
<name>A0AAV7TBA8_PLEWA</name>
<feature type="compositionally biased region" description="Basic and acidic residues" evidence="1">
    <location>
        <begin position="55"/>
        <end position="70"/>
    </location>
</feature>
<sequence>MEEKKAEANAAATPTSKTRRIRCGQGAQQETEDESQNECPFGTAMSPTLIQVKFQDPHHKGDYDDDKTVDPEDQADLNEANTHDPYLEDEGKVTQGILPSPL</sequence>
<protein>
    <submittedName>
        <fullName evidence="2">Uncharacterized protein</fullName>
    </submittedName>
</protein>
<gene>
    <name evidence="2" type="ORF">NDU88_005678</name>
</gene>
<feature type="compositionally biased region" description="Basic and acidic residues" evidence="1">
    <location>
        <begin position="81"/>
        <end position="92"/>
    </location>
</feature>